<reference evidence="2" key="1">
    <citation type="journal article" date="2019" name="Int. J. Syst. Evol. Microbiol.">
        <title>The Global Catalogue of Microorganisms (GCM) 10K type strain sequencing project: providing services to taxonomists for standard genome sequencing and annotation.</title>
        <authorList>
            <consortium name="The Broad Institute Genomics Platform"/>
            <consortium name="The Broad Institute Genome Sequencing Center for Infectious Disease"/>
            <person name="Wu L."/>
            <person name="Ma J."/>
        </authorList>
    </citation>
    <scope>NUCLEOTIDE SEQUENCE [LARGE SCALE GENOMIC DNA]</scope>
    <source>
        <strain evidence="2">KCTC 62164</strain>
    </source>
</reference>
<comment type="caution">
    <text evidence="1">The sequence shown here is derived from an EMBL/GenBank/DDBJ whole genome shotgun (WGS) entry which is preliminary data.</text>
</comment>
<evidence type="ECO:0000313" key="2">
    <source>
        <dbReference type="Proteomes" id="UP001595444"/>
    </source>
</evidence>
<dbReference type="Proteomes" id="UP001595444">
    <property type="component" value="Unassembled WGS sequence"/>
</dbReference>
<dbReference type="Pfam" id="PF01244">
    <property type="entry name" value="Peptidase_M19"/>
    <property type="match status" value="1"/>
</dbReference>
<organism evidence="1 2">
    <name type="scientific">Kordiimonas pumila</name>
    <dbReference type="NCBI Taxonomy" id="2161677"/>
    <lineage>
        <taxon>Bacteria</taxon>
        <taxon>Pseudomonadati</taxon>
        <taxon>Pseudomonadota</taxon>
        <taxon>Alphaproteobacteria</taxon>
        <taxon>Kordiimonadales</taxon>
        <taxon>Kordiimonadaceae</taxon>
        <taxon>Kordiimonas</taxon>
    </lineage>
</organism>
<dbReference type="CDD" id="cd01301">
    <property type="entry name" value="rDP_like"/>
    <property type="match status" value="1"/>
</dbReference>
<protein>
    <submittedName>
        <fullName evidence="1">Dipeptidase</fullName>
    </submittedName>
</protein>
<gene>
    <name evidence="1" type="ORF">ACFOKA_16965</name>
</gene>
<accession>A0ABV7DAB4</accession>
<proteinExistence type="predicted"/>
<evidence type="ECO:0000313" key="1">
    <source>
        <dbReference type="EMBL" id="MFC3053594.1"/>
    </source>
</evidence>
<dbReference type="InterPro" id="IPR008257">
    <property type="entry name" value="Pept_M19"/>
</dbReference>
<dbReference type="PANTHER" id="PTHR10443">
    <property type="entry name" value="MICROSOMAL DIPEPTIDASE"/>
    <property type="match status" value="1"/>
</dbReference>
<sequence>MRTAKIWVSVLVIVVVLVIAERIIVPPIIEKSMNKIVDVSDYSVSPAADKLHSSLKIVDWHADSLLWSRDFLKRSDYGQVDLPRLQDGNINLQVMTTVTKSPEGQNYEENTGSSDSITKLAIAQGWPVRTWNSLLERALYQSDLLHTYVAKSKGQMVFVKNKADLAAHRNRDNGAIAVMLGTEGGHPFEGDIKNVDIMYNAGFRMVGLTHFFDNKLAGSLHGVSKAGLTDFGRAVVKRLDELNIIIDLAHSSEATAWEVLSLTTRPVVISHTGLKGYCDTARNYPDTLMKAIAEKGGLIAIGYWDAAVCDTSPTAIAGAIKYGIDLVGADHIALGSDWDGAVTALASDHISTITEALIQAGVPEADIRKVMGENSLKFLQTWLPD</sequence>
<dbReference type="RefSeq" id="WP_194215456.1">
    <property type="nucleotide sequence ID" value="NZ_CP061205.1"/>
</dbReference>
<dbReference type="Gene3D" id="3.20.20.140">
    <property type="entry name" value="Metal-dependent hydrolases"/>
    <property type="match status" value="1"/>
</dbReference>
<keyword evidence="2" id="KW-1185">Reference proteome</keyword>
<dbReference type="SUPFAM" id="SSF51556">
    <property type="entry name" value="Metallo-dependent hydrolases"/>
    <property type="match status" value="1"/>
</dbReference>
<dbReference type="EMBL" id="JBHRSL010000027">
    <property type="protein sequence ID" value="MFC3053594.1"/>
    <property type="molecule type" value="Genomic_DNA"/>
</dbReference>
<dbReference type="InterPro" id="IPR032466">
    <property type="entry name" value="Metal_Hydrolase"/>
</dbReference>
<dbReference type="PANTHER" id="PTHR10443:SF12">
    <property type="entry name" value="DIPEPTIDASE"/>
    <property type="match status" value="1"/>
</dbReference>
<name>A0ABV7DAB4_9PROT</name>
<dbReference type="PROSITE" id="PS51365">
    <property type="entry name" value="RENAL_DIPEPTIDASE_2"/>
    <property type="match status" value="1"/>
</dbReference>